<reference evidence="11" key="1">
    <citation type="submission" date="2025-08" db="UniProtKB">
        <authorList>
            <consortium name="Ensembl"/>
        </authorList>
    </citation>
    <scope>IDENTIFICATION</scope>
</reference>
<evidence type="ECO:0000256" key="4">
    <source>
        <dbReference type="ARBA" id="ARBA00022737"/>
    </source>
</evidence>
<reference evidence="11" key="2">
    <citation type="submission" date="2025-09" db="UniProtKB">
        <authorList>
            <consortium name="Ensembl"/>
        </authorList>
    </citation>
    <scope>IDENTIFICATION</scope>
</reference>
<evidence type="ECO:0000256" key="7">
    <source>
        <dbReference type="PROSITE-ProRule" id="PRU00500"/>
    </source>
</evidence>
<proteinExistence type="predicted"/>
<evidence type="ECO:0000256" key="5">
    <source>
        <dbReference type="ARBA" id="ARBA00023157"/>
    </source>
</evidence>
<sequence length="394" mass="43516">MLQHFNVVLLVRSPKLNTVLEVQSHQCWYKGMITSLLLLATLFLIQARMLLFLRVDQDKDRECSLDCAGSPQKSLCASDGRTFLSRCEFQRAKCKDPQLEIAYRGNCKDVSRCVAERKYTQEQARKEFQQVFIPECNDDGTYSQVQCHSYTGYCWCVTPNGRPISGTAVAHKTPRCPGKTCLADDASAPALETQPQGDEEDIASRYPTLWTEQVKSRQNKTNKSSASSCDQELQSALEEAKQPQKDNVFIPECAQGGLYKPVQCHPSTGYCWCVLVDTGRPIPGTSTRRGAPAPDHLHGPPLDLLQQVHVFPVLRTPELDAVLQVGSHQSGVEGENPLPQPAGHSAFDAAQDTAGFLGCKHTLPGHIELLINQHPQALLLRAALNPFSAQPVLQ</sequence>
<feature type="domain" description="Kazal-like" evidence="10">
    <location>
        <begin position="57"/>
        <end position="109"/>
    </location>
</feature>
<keyword evidence="2" id="KW-0964">Secreted</keyword>
<evidence type="ECO:0008006" key="13">
    <source>
        <dbReference type="Google" id="ProtNLM"/>
    </source>
</evidence>
<dbReference type="Pfam" id="PF00086">
    <property type="entry name" value="Thyroglobulin_1"/>
    <property type="match status" value="1"/>
</dbReference>
<dbReference type="AlphaFoldDB" id="A0A8B9N581"/>
<feature type="disulfide bond" evidence="7">
    <location>
        <begin position="264"/>
        <end position="271"/>
    </location>
</feature>
<dbReference type="GO" id="GO:0008201">
    <property type="term" value="F:heparin binding"/>
    <property type="evidence" value="ECO:0007669"/>
    <property type="project" value="TreeGrafter"/>
</dbReference>
<evidence type="ECO:0000256" key="2">
    <source>
        <dbReference type="ARBA" id="ARBA00022525"/>
    </source>
</evidence>
<dbReference type="SUPFAM" id="SSF57610">
    <property type="entry name" value="Thyroglobulin type-1 domain"/>
    <property type="match status" value="2"/>
</dbReference>
<dbReference type="InterPro" id="IPR000716">
    <property type="entry name" value="Thyroglobulin_1"/>
</dbReference>
<dbReference type="InterPro" id="IPR036857">
    <property type="entry name" value="Thyroglobulin_1_sf"/>
</dbReference>
<keyword evidence="12" id="KW-1185">Reference proteome</keyword>
<evidence type="ECO:0000259" key="10">
    <source>
        <dbReference type="PROSITE" id="PS51465"/>
    </source>
</evidence>
<dbReference type="FunFam" id="3.30.60.30:FF:000012">
    <property type="entry name" value="SPARC-related modular calcium binding protein 1"/>
    <property type="match status" value="1"/>
</dbReference>
<dbReference type="Ensembl" id="ENSANIT00000017326.1">
    <property type="protein sequence ID" value="ENSANIP00000016748.1"/>
    <property type="gene ID" value="ENSANIG00000011369.1"/>
</dbReference>
<evidence type="ECO:0000259" key="9">
    <source>
        <dbReference type="PROSITE" id="PS51162"/>
    </source>
</evidence>
<dbReference type="GO" id="GO:0030198">
    <property type="term" value="P:extracellular matrix organization"/>
    <property type="evidence" value="ECO:0007669"/>
    <property type="project" value="TreeGrafter"/>
</dbReference>
<feature type="domain" description="Thyroglobulin type-1" evidence="9">
    <location>
        <begin position="226"/>
        <end position="296"/>
    </location>
</feature>
<feature type="region of interest" description="Disordered" evidence="8">
    <location>
        <begin position="213"/>
        <end position="241"/>
    </location>
</feature>
<evidence type="ECO:0000313" key="11">
    <source>
        <dbReference type="Ensembl" id="ENSANIP00000016748.1"/>
    </source>
</evidence>
<dbReference type="Pfam" id="PF07648">
    <property type="entry name" value="Kazal_2"/>
    <property type="match status" value="1"/>
</dbReference>
<dbReference type="GO" id="GO:0005604">
    <property type="term" value="C:basement membrane"/>
    <property type="evidence" value="ECO:0007669"/>
    <property type="project" value="TreeGrafter"/>
</dbReference>
<dbReference type="GO" id="GO:0005615">
    <property type="term" value="C:extracellular space"/>
    <property type="evidence" value="ECO:0007669"/>
    <property type="project" value="TreeGrafter"/>
</dbReference>
<feature type="compositionally biased region" description="Polar residues" evidence="8">
    <location>
        <begin position="219"/>
        <end position="234"/>
    </location>
</feature>
<comment type="subcellular location">
    <subcellularLocation>
        <location evidence="1">Secreted</location>
    </subcellularLocation>
</comment>
<dbReference type="PROSITE" id="PS00484">
    <property type="entry name" value="THYROGLOBULIN_1_1"/>
    <property type="match status" value="2"/>
</dbReference>
<dbReference type="SMART" id="SM00211">
    <property type="entry name" value="TY"/>
    <property type="match status" value="2"/>
</dbReference>
<dbReference type="PROSITE" id="PS51162">
    <property type="entry name" value="THYROGLOBULIN_1_2"/>
    <property type="match status" value="2"/>
</dbReference>
<evidence type="ECO:0000256" key="1">
    <source>
        <dbReference type="ARBA" id="ARBA00004613"/>
    </source>
</evidence>
<dbReference type="CDD" id="cd00191">
    <property type="entry name" value="TY"/>
    <property type="match status" value="2"/>
</dbReference>
<dbReference type="PROSITE" id="PS51465">
    <property type="entry name" value="KAZAL_2"/>
    <property type="match status" value="1"/>
</dbReference>
<keyword evidence="3" id="KW-0732">Signal</keyword>
<dbReference type="Pfam" id="PF16597">
    <property type="entry name" value="Thyroglob_assoc"/>
    <property type="match status" value="1"/>
</dbReference>
<organism evidence="11 12">
    <name type="scientific">Accipiter nisus</name>
    <name type="common">Eurasian sparrowhawk</name>
    <dbReference type="NCBI Taxonomy" id="211598"/>
    <lineage>
        <taxon>Eukaryota</taxon>
        <taxon>Metazoa</taxon>
        <taxon>Chordata</taxon>
        <taxon>Craniata</taxon>
        <taxon>Vertebrata</taxon>
        <taxon>Euteleostomi</taxon>
        <taxon>Archelosauria</taxon>
        <taxon>Archosauria</taxon>
        <taxon>Dinosauria</taxon>
        <taxon>Saurischia</taxon>
        <taxon>Theropoda</taxon>
        <taxon>Coelurosauria</taxon>
        <taxon>Aves</taxon>
        <taxon>Neognathae</taxon>
        <taxon>Neoaves</taxon>
        <taxon>Telluraves</taxon>
        <taxon>Accipitrimorphae</taxon>
        <taxon>Accipitriformes</taxon>
        <taxon>Accipitridae</taxon>
        <taxon>Accipitrinae</taxon>
        <taxon>Accipiter</taxon>
    </lineage>
</organism>
<dbReference type="PANTHER" id="PTHR12352">
    <property type="entry name" value="SECRETED MODULAR CALCIUM-BINDING PROTEIN"/>
    <property type="match status" value="1"/>
</dbReference>
<accession>A0A8B9N581</accession>
<dbReference type="InterPro" id="IPR002350">
    <property type="entry name" value="Kazal_dom"/>
</dbReference>
<dbReference type="Gene3D" id="4.10.800.10">
    <property type="entry name" value="Thyroglobulin type-1"/>
    <property type="match status" value="2"/>
</dbReference>
<evidence type="ECO:0000256" key="8">
    <source>
        <dbReference type="SAM" id="MobiDB-lite"/>
    </source>
</evidence>
<dbReference type="CDD" id="cd00104">
    <property type="entry name" value="KAZAL_FS"/>
    <property type="match status" value="1"/>
</dbReference>
<evidence type="ECO:0000256" key="3">
    <source>
        <dbReference type="ARBA" id="ARBA00022729"/>
    </source>
</evidence>
<evidence type="ECO:0000313" key="12">
    <source>
        <dbReference type="Proteomes" id="UP000694541"/>
    </source>
</evidence>
<comment type="caution">
    <text evidence="7">Lacks conserved residue(s) required for the propagation of feature annotation.</text>
</comment>
<dbReference type="FunFam" id="4.10.800.10:FF:000004">
    <property type="entry name" value="SPARC-related modular calcium-binding protein 1"/>
    <property type="match status" value="1"/>
</dbReference>
<feature type="disulfide bond" evidence="7">
    <location>
        <begin position="156"/>
        <end position="176"/>
    </location>
</feature>
<keyword evidence="5 7" id="KW-1015">Disulfide bond</keyword>
<feature type="domain" description="Thyroglobulin type-1" evidence="9">
    <location>
        <begin position="110"/>
        <end position="176"/>
    </location>
</feature>
<protein>
    <recommendedName>
        <fullName evidence="13">SPARC related modular calcium binding 2</fullName>
    </recommendedName>
</protein>
<dbReference type="PANTHER" id="PTHR12352:SF21">
    <property type="entry name" value="SPARC-RELATED MODULAR CALCIUM-BINDING PROTEIN 2"/>
    <property type="match status" value="1"/>
</dbReference>
<dbReference type="SMART" id="SM00280">
    <property type="entry name" value="KAZAL"/>
    <property type="match status" value="1"/>
</dbReference>
<name>A0A8B9N581_9AVES</name>
<dbReference type="SUPFAM" id="SSF100895">
    <property type="entry name" value="Kazal-type serine protease inhibitors"/>
    <property type="match status" value="1"/>
</dbReference>
<dbReference type="Gene3D" id="3.30.60.30">
    <property type="match status" value="1"/>
</dbReference>
<keyword evidence="4" id="KW-0677">Repeat</keyword>
<dbReference type="FunFam" id="4.10.800.10:FF:000003">
    <property type="entry name" value="SPARC-related modular calcium-binding protein 2 isoform 1"/>
    <property type="match status" value="1"/>
</dbReference>
<dbReference type="GO" id="GO:0050840">
    <property type="term" value="F:extracellular matrix binding"/>
    <property type="evidence" value="ECO:0007669"/>
    <property type="project" value="TreeGrafter"/>
</dbReference>
<evidence type="ECO:0000256" key="6">
    <source>
        <dbReference type="ARBA" id="ARBA00023180"/>
    </source>
</evidence>
<keyword evidence="6" id="KW-0325">Glycoprotein</keyword>
<dbReference type="Proteomes" id="UP000694541">
    <property type="component" value="Unplaced"/>
</dbReference>
<dbReference type="InterPro" id="IPR036058">
    <property type="entry name" value="Kazal_dom_sf"/>
</dbReference>
<feature type="disulfide bond" evidence="7">
    <location>
        <begin position="147"/>
        <end position="154"/>
    </location>
</feature>
<dbReference type="InterPro" id="IPR051950">
    <property type="entry name" value="Dev_reg/Prot_inhib"/>
</dbReference>